<keyword evidence="11" id="KW-0902">Two-component regulatory system</keyword>
<dbReference type="PANTHER" id="PTHR42878:SF7">
    <property type="entry name" value="SENSOR HISTIDINE KINASE GLRK"/>
    <property type="match status" value="1"/>
</dbReference>
<name>A0ABU3K762_9BACT</name>
<evidence type="ECO:0000256" key="6">
    <source>
        <dbReference type="ARBA" id="ARBA00022692"/>
    </source>
</evidence>
<keyword evidence="7" id="KW-0547">Nucleotide-binding</keyword>
<keyword evidence="9 16" id="KW-0067">ATP-binding</keyword>
<evidence type="ECO:0000256" key="1">
    <source>
        <dbReference type="ARBA" id="ARBA00000085"/>
    </source>
</evidence>
<dbReference type="Gene3D" id="1.10.8.500">
    <property type="entry name" value="HAMP domain in histidine kinase"/>
    <property type="match status" value="1"/>
</dbReference>
<dbReference type="SUPFAM" id="SSF158472">
    <property type="entry name" value="HAMP domain-like"/>
    <property type="match status" value="1"/>
</dbReference>
<reference evidence="16 17" key="1">
    <citation type="journal article" date="2023" name="ISME J.">
        <title>Cultivation and genomic characterization of novel and ubiquitous marine nitrite-oxidizing bacteria from the Nitrospirales.</title>
        <authorList>
            <person name="Mueller A.J."/>
            <person name="Daebeler A."/>
            <person name="Herbold C.W."/>
            <person name="Kirkegaard R.H."/>
            <person name="Daims H."/>
        </authorList>
    </citation>
    <scope>NUCLEOTIDE SEQUENCE [LARGE SCALE GENOMIC DNA]</scope>
    <source>
        <strain evidence="16 17">EB</strain>
    </source>
</reference>
<evidence type="ECO:0000256" key="7">
    <source>
        <dbReference type="ARBA" id="ARBA00022741"/>
    </source>
</evidence>
<feature type="domain" description="Histidine kinase" evidence="14">
    <location>
        <begin position="601"/>
        <end position="810"/>
    </location>
</feature>
<feature type="transmembrane region" description="Helical" evidence="13">
    <location>
        <begin position="14"/>
        <end position="36"/>
    </location>
</feature>
<proteinExistence type="predicted"/>
<dbReference type="SMART" id="SM00387">
    <property type="entry name" value="HATPase_c"/>
    <property type="match status" value="1"/>
</dbReference>
<keyword evidence="6 13" id="KW-0812">Transmembrane</keyword>
<dbReference type="CDD" id="cd06225">
    <property type="entry name" value="HAMP"/>
    <property type="match status" value="1"/>
</dbReference>
<dbReference type="InterPro" id="IPR050351">
    <property type="entry name" value="BphY/WalK/GraS-like"/>
</dbReference>
<accession>A0ABU3K762</accession>
<evidence type="ECO:0000313" key="16">
    <source>
        <dbReference type="EMBL" id="MDT7042216.1"/>
    </source>
</evidence>
<dbReference type="InterPro" id="IPR004358">
    <property type="entry name" value="Sig_transdc_His_kin-like_C"/>
</dbReference>
<dbReference type="InterPro" id="IPR003661">
    <property type="entry name" value="HisK_dim/P_dom"/>
</dbReference>
<dbReference type="Gene3D" id="3.30.450.20">
    <property type="entry name" value="PAS domain"/>
    <property type="match status" value="2"/>
</dbReference>
<dbReference type="CDD" id="cd18773">
    <property type="entry name" value="PDC1_HK_sensor"/>
    <property type="match status" value="1"/>
</dbReference>
<protein>
    <recommendedName>
        <fullName evidence="3">histidine kinase</fullName>
        <ecNumber evidence="3">2.7.13.3</ecNumber>
    </recommendedName>
</protein>
<evidence type="ECO:0000259" key="15">
    <source>
        <dbReference type="PROSITE" id="PS50885"/>
    </source>
</evidence>
<dbReference type="InterPro" id="IPR036890">
    <property type="entry name" value="HATPase_C_sf"/>
</dbReference>
<dbReference type="InterPro" id="IPR036097">
    <property type="entry name" value="HisK_dim/P_sf"/>
</dbReference>
<keyword evidence="10 13" id="KW-1133">Transmembrane helix</keyword>
<dbReference type="InterPro" id="IPR003594">
    <property type="entry name" value="HATPase_dom"/>
</dbReference>
<dbReference type="InterPro" id="IPR005467">
    <property type="entry name" value="His_kinase_dom"/>
</dbReference>
<evidence type="ECO:0000259" key="14">
    <source>
        <dbReference type="PROSITE" id="PS50109"/>
    </source>
</evidence>
<evidence type="ECO:0000256" key="11">
    <source>
        <dbReference type="ARBA" id="ARBA00023012"/>
    </source>
</evidence>
<dbReference type="PROSITE" id="PS50885">
    <property type="entry name" value="HAMP"/>
    <property type="match status" value="1"/>
</dbReference>
<dbReference type="InterPro" id="IPR035965">
    <property type="entry name" value="PAS-like_dom_sf"/>
</dbReference>
<dbReference type="CDD" id="cd00082">
    <property type="entry name" value="HisKA"/>
    <property type="match status" value="1"/>
</dbReference>
<keyword evidence="4" id="KW-0597">Phosphoprotein</keyword>
<dbReference type="RefSeq" id="WP_313832592.1">
    <property type="nucleotide sequence ID" value="NZ_JAQOUE010000001.1"/>
</dbReference>
<evidence type="ECO:0000256" key="2">
    <source>
        <dbReference type="ARBA" id="ARBA00004141"/>
    </source>
</evidence>
<evidence type="ECO:0000256" key="4">
    <source>
        <dbReference type="ARBA" id="ARBA00022553"/>
    </source>
</evidence>
<keyword evidence="12 13" id="KW-0472">Membrane</keyword>
<evidence type="ECO:0000256" key="8">
    <source>
        <dbReference type="ARBA" id="ARBA00022777"/>
    </source>
</evidence>
<dbReference type="Gene3D" id="3.30.565.10">
    <property type="entry name" value="Histidine kinase-like ATPase, C-terminal domain"/>
    <property type="match status" value="1"/>
</dbReference>
<comment type="caution">
    <text evidence="16">The sequence shown here is derived from an EMBL/GenBank/DDBJ whole genome shotgun (WGS) entry which is preliminary data.</text>
</comment>
<evidence type="ECO:0000256" key="13">
    <source>
        <dbReference type="SAM" id="Phobius"/>
    </source>
</evidence>
<keyword evidence="8" id="KW-0418">Kinase</keyword>
<dbReference type="SUPFAM" id="SSF55785">
    <property type="entry name" value="PYP-like sensor domain (PAS domain)"/>
    <property type="match status" value="1"/>
</dbReference>
<comment type="catalytic activity">
    <reaction evidence="1">
        <text>ATP + protein L-histidine = ADP + protein N-phospho-L-histidine.</text>
        <dbReference type="EC" id="2.7.13.3"/>
    </reaction>
</comment>
<gene>
    <name evidence="16" type="ORF">PPG34_07610</name>
</gene>
<dbReference type="InterPro" id="IPR003660">
    <property type="entry name" value="HAMP_dom"/>
</dbReference>
<dbReference type="SMART" id="SM00091">
    <property type="entry name" value="PAS"/>
    <property type="match status" value="1"/>
</dbReference>
<dbReference type="PRINTS" id="PR00344">
    <property type="entry name" value="BCTRLSENSOR"/>
</dbReference>
<dbReference type="EC" id="2.7.13.3" evidence="3"/>
<keyword evidence="5" id="KW-0808">Transferase</keyword>
<dbReference type="InterPro" id="IPR000014">
    <property type="entry name" value="PAS"/>
</dbReference>
<dbReference type="EMBL" id="JAQOUE010000001">
    <property type="protein sequence ID" value="MDT7042216.1"/>
    <property type="molecule type" value="Genomic_DNA"/>
</dbReference>
<dbReference type="PANTHER" id="PTHR42878">
    <property type="entry name" value="TWO-COMPONENT HISTIDINE KINASE"/>
    <property type="match status" value="1"/>
</dbReference>
<dbReference type="Pfam" id="PF00672">
    <property type="entry name" value="HAMP"/>
    <property type="match status" value="1"/>
</dbReference>
<feature type="transmembrane region" description="Helical" evidence="13">
    <location>
        <begin position="346"/>
        <end position="366"/>
    </location>
</feature>
<evidence type="ECO:0000256" key="10">
    <source>
        <dbReference type="ARBA" id="ARBA00022989"/>
    </source>
</evidence>
<dbReference type="Gene3D" id="1.10.287.130">
    <property type="match status" value="1"/>
</dbReference>
<evidence type="ECO:0000256" key="12">
    <source>
        <dbReference type="ARBA" id="ARBA00023136"/>
    </source>
</evidence>
<dbReference type="Proteomes" id="UP001250932">
    <property type="component" value="Unassembled WGS sequence"/>
</dbReference>
<dbReference type="SUPFAM" id="SSF47384">
    <property type="entry name" value="Homodimeric domain of signal transducing histidine kinase"/>
    <property type="match status" value="1"/>
</dbReference>
<evidence type="ECO:0000313" key="17">
    <source>
        <dbReference type="Proteomes" id="UP001250932"/>
    </source>
</evidence>
<keyword evidence="17" id="KW-1185">Reference proteome</keyword>
<evidence type="ECO:0000256" key="3">
    <source>
        <dbReference type="ARBA" id="ARBA00012438"/>
    </source>
</evidence>
<feature type="domain" description="HAMP" evidence="15">
    <location>
        <begin position="368"/>
        <end position="420"/>
    </location>
</feature>
<dbReference type="SMART" id="SM00304">
    <property type="entry name" value="HAMP"/>
    <property type="match status" value="1"/>
</dbReference>
<dbReference type="GO" id="GO:0005524">
    <property type="term" value="F:ATP binding"/>
    <property type="evidence" value="ECO:0007669"/>
    <property type="project" value="UniProtKB-KW"/>
</dbReference>
<comment type="subcellular location">
    <subcellularLocation>
        <location evidence="2">Membrane</location>
        <topology evidence="2">Multi-pass membrane protein</topology>
    </subcellularLocation>
</comment>
<evidence type="ECO:0000256" key="9">
    <source>
        <dbReference type="ARBA" id="ARBA00022840"/>
    </source>
</evidence>
<dbReference type="PROSITE" id="PS50109">
    <property type="entry name" value="HIS_KIN"/>
    <property type="match status" value="1"/>
</dbReference>
<dbReference type="Pfam" id="PF02518">
    <property type="entry name" value="HATPase_c"/>
    <property type="match status" value="1"/>
</dbReference>
<evidence type="ECO:0000256" key="5">
    <source>
        <dbReference type="ARBA" id="ARBA00022679"/>
    </source>
</evidence>
<dbReference type="SUPFAM" id="SSF55874">
    <property type="entry name" value="ATPase domain of HSP90 chaperone/DNA topoisomerase II/histidine kinase"/>
    <property type="match status" value="1"/>
</dbReference>
<dbReference type="Pfam" id="PF00512">
    <property type="entry name" value="HisKA"/>
    <property type="match status" value="1"/>
</dbReference>
<sequence>MAGTSRQGGFTKKLILSMLLVGLLPLLIGLSLAFYFGMREIREVNGANFQALAVETARRLDLVVVDEQTRNQQIAKLPVIIQELENLRDQIQQLSPEQVQARLSKEDAAWKSQDSTFQATIIEHPLTQTLIRSVLGTNTGFSSTSSMVARSATRVLYVTDILGRVVATTNANVSYLHQQSDWWKGAFHTGVGKPYISNLEFDDLLRTYTFSIAVPVMDSIRYRAVGVLHRVYDAKEFFAPSIDVIHFGKTGHVMLMDSDGRVISCPILNTGEKIADSQLIPLVTPLIPGWTLGTTDGHGGQDQSIIGFSALPTMSRVMMDSTGKPWHLFVWQSSEELFAPVYNLRIWIVSFGLISSVLLLILGVLVSRQVVRPLRDLQSAAQRIANREMTDPITIKTGDEIEDLAEEINHMNMQLQAAFSGLLSEVETKTQEVKYLRESTTQILEGIPDPVIMVDEHLDVKYMNQAFMHAAGLTNGWGDNQNLLQLISPSSQEQQQLRQEVHNLLDLSPTDTSANGDGETRMAKQINDPLLQHNTDSPSAHEHLLTIENRIFRYDWFPVGLRPGENPKYGILLRDTTDEKRLQDQLINSEKSTSLGVLCSGIGHELNNPLVGVIGLAEAIQDEEDVQKAKSHAKAIVQQGQRMAKVIRDLVGQIRNQEAAIPTALDLNVHLDLIVQYMNVKGDYPEVTIRKEYHDLPPFYGQTDEIRLLFFHVIKNAIQAMEGKGLLTLRTHTSDSGNIEIRIEDTGIGISPNLLAKVFDPFFTTKFQGEGSGLGLTIVQRIVQKYGGRVGLESVEGQGTQCSIILPGENQAHNKEEEEKGNLA</sequence>
<dbReference type="SMART" id="SM00388">
    <property type="entry name" value="HisKA"/>
    <property type="match status" value="1"/>
</dbReference>
<organism evidence="16 17">
    <name type="scientific">Candidatus Nitronereus thalassa</name>
    <dbReference type="NCBI Taxonomy" id="3020898"/>
    <lineage>
        <taxon>Bacteria</taxon>
        <taxon>Pseudomonadati</taxon>
        <taxon>Nitrospirota</taxon>
        <taxon>Nitrospiria</taxon>
        <taxon>Nitrospirales</taxon>
        <taxon>Nitrospiraceae</taxon>
        <taxon>Candidatus Nitronereus</taxon>
    </lineage>
</organism>